<dbReference type="Gene3D" id="3.40.50.150">
    <property type="entry name" value="Vaccinia Virus protein VP39"/>
    <property type="match status" value="1"/>
</dbReference>
<evidence type="ECO:0000256" key="1">
    <source>
        <dbReference type="ARBA" id="ARBA00022603"/>
    </source>
</evidence>
<comment type="caution">
    <text evidence="4">The sequence shown here is derived from an EMBL/GenBank/DDBJ whole genome shotgun (WGS) entry which is preliminary data.</text>
</comment>
<dbReference type="GO" id="GO:0008168">
    <property type="term" value="F:methyltransferase activity"/>
    <property type="evidence" value="ECO:0007669"/>
    <property type="project" value="UniProtKB-KW"/>
</dbReference>
<accession>A0A938Y6K5</accession>
<dbReference type="AlphaFoldDB" id="A0A938Y6K5"/>
<evidence type="ECO:0000313" key="5">
    <source>
        <dbReference type="Proteomes" id="UP000663791"/>
    </source>
</evidence>
<keyword evidence="1 4" id="KW-0489">Methyltransferase</keyword>
<feature type="domain" description="Methyltransferase" evidence="3">
    <location>
        <begin position="64"/>
        <end position="164"/>
    </location>
</feature>
<evidence type="ECO:0000256" key="2">
    <source>
        <dbReference type="ARBA" id="ARBA00022679"/>
    </source>
</evidence>
<proteinExistence type="predicted"/>
<dbReference type="PANTHER" id="PTHR43861:SF1">
    <property type="entry name" value="TRANS-ACONITATE 2-METHYLTRANSFERASE"/>
    <property type="match status" value="1"/>
</dbReference>
<keyword evidence="2" id="KW-0808">Transferase</keyword>
<dbReference type="CDD" id="cd02440">
    <property type="entry name" value="AdoMet_MTases"/>
    <property type="match status" value="1"/>
</dbReference>
<name>A0A938Y6K5_9ACTN</name>
<reference evidence="4" key="1">
    <citation type="submission" date="2021-01" db="EMBL/GenBank/DDBJ databases">
        <title>Novel species in genus Nocardioides.</title>
        <authorList>
            <person name="Zhang G."/>
        </authorList>
    </citation>
    <scope>NUCLEOTIDE SEQUENCE</scope>
    <source>
        <strain evidence="4">Zg-536</strain>
    </source>
</reference>
<dbReference type="Proteomes" id="UP000663791">
    <property type="component" value="Unassembled WGS sequence"/>
</dbReference>
<organism evidence="4 5">
    <name type="scientific">Nocardioides faecalis</name>
    <dbReference type="NCBI Taxonomy" id="2803858"/>
    <lineage>
        <taxon>Bacteria</taxon>
        <taxon>Bacillati</taxon>
        <taxon>Actinomycetota</taxon>
        <taxon>Actinomycetes</taxon>
        <taxon>Propionibacteriales</taxon>
        <taxon>Nocardioidaceae</taxon>
        <taxon>Nocardioides</taxon>
    </lineage>
</organism>
<dbReference type="GO" id="GO:0032259">
    <property type="term" value="P:methylation"/>
    <property type="evidence" value="ECO:0007669"/>
    <property type="project" value="UniProtKB-KW"/>
</dbReference>
<evidence type="ECO:0000259" key="3">
    <source>
        <dbReference type="Pfam" id="PF13649"/>
    </source>
</evidence>
<dbReference type="SUPFAM" id="SSF53335">
    <property type="entry name" value="S-adenosyl-L-methionine-dependent methyltransferases"/>
    <property type="match status" value="1"/>
</dbReference>
<evidence type="ECO:0000313" key="4">
    <source>
        <dbReference type="EMBL" id="MBM9460154.1"/>
    </source>
</evidence>
<dbReference type="PANTHER" id="PTHR43861">
    <property type="entry name" value="TRANS-ACONITATE 2-METHYLTRANSFERASE-RELATED"/>
    <property type="match status" value="1"/>
</dbReference>
<gene>
    <name evidence="4" type="ORF">JK386_09580</name>
</gene>
<sequence length="270" mass="29557">MSTPTDAPNPSPAGDRTALARDLVAEWERQQEVYIAYRENRFALMVDLVELVARPADLGRPLRVLDLACGPGSATKRVLARFPDAEVVAIDLDPLLVELGRLDQAEATTGPTWLVGDLRDPAWVTQLPHTEYDAVISTTALHWLTGAELSDLYATVHGLLTPGGVFLNGDYLPARRPSGRVAELATEVGRMREERALTAGAQAWETWWERVRAVPELASEVAAHDAALGQRRENQAPSRAFHLEALREAGFSDVDLVWHDLTEGLVCALA</sequence>
<dbReference type="InterPro" id="IPR029063">
    <property type="entry name" value="SAM-dependent_MTases_sf"/>
</dbReference>
<keyword evidence="5" id="KW-1185">Reference proteome</keyword>
<dbReference type="InterPro" id="IPR041698">
    <property type="entry name" value="Methyltransf_25"/>
</dbReference>
<dbReference type="RefSeq" id="WP_205291466.1">
    <property type="nucleotide sequence ID" value="NZ_CP074406.1"/>
</dbReference>
<protein>
    <submittedName>
        <fullName evidence="4">Class I SAM-dependent methyltransferase</fullName>
    </submittedName>
</protein>
<dbReference type="Pfam" id="PF13649">
    <property type="entry name" value="Methyltransf_25"/>
    <property type="match status" value="1"/>
</dbReference>
<dbReference type="EMBL" id="JAERTX010000007">
    <property type="protein sequence ID" value="MBM9460154.1"/>
    <property type="molecule type" value="Genomic_DNA"/>
</dbReference>